<evidence type="ECO:0000313" key="1">
    <source>
        <dbReference type="EMBL" id="MBB3148775.1"/>
    </source>
</evidence>
<dbReference type="Proteomes" id="UP000554520">
    <property type="component" value="Unassembled WGS sequence"/>
</dbReference>
<evidence type="ECO:0000313" key="2">
    <source>
        <dbReference type="Proteomes" id="UP000554520"/>
    </source>
</evidence>
<dbReference type="EMBL" id="JACHXN010000023">
    <property type="protein sequence ID" value="MBB3148775.1"/>
    <property type="molecule type" value="Genomic_DNA"/>
</dbReference>
<organism evidence="1 2">
    <name type="scientific">Phyllobacterium trifolii</name>
    <dbReference type="NCBI Taxonomy" id="300193"/>
    <lineage>
        <taxon>Bacteria</taxon>
        <taxon>Pseudomonadati</taxon>
        <taxon>Pseudomonadota</taxon>
        <taxon>Alphaproteobacteria</taxon>
        <taxon>Hyphomicrobiales</taxon>
        <taxon>Phyllobacteriaceae</taxon>
        <taxon>Phyllobacterium</taxon>
    </lineage>
</organism>
<comment type="caution">
    <text evidence="1">The sequence shown here is derived from an EMBL/GenBank/DDBJ whole genome shotgun (WGS) entry which is preliminary data.</text>
</comment>
<dbReference type="AlphaFoldDB" id="A0A839UFS0"/>
<gene>
    <name evidence="1" type="ORF">FHS21_005223</name>
</gene>
<name>A0A839UFS0_9HYPH</name>
<proteinExistence type="predicted"/>
<sequence length="54" mass="5916">MKDTMIGVDLAKSVFVLHGASMAGQVKFRKKLSRSQFLKFIADQSPAVVVMEAC</sequence>
<feature type="non-terminal residue" evidence="1">
    <location>
        <position position="54"/>
    </location>
</feature>
<protein>
    <submittedName>
        <fullName evidence="1">Transposase</fullName>
    </submittedName>
</protein>
<keyword evidence="2" id="KW-1185">Reference proteome</keyword>
<reference evidence="1 2" key="1">
    <citation type="submission" date="2020-08" db="EMBL/GenBank/DDBJ databases">
        <title>Genomic Encyclopedia of Type Strains, Phase III (KMG-III): the genomes of soil and plant-associated and newly described type strains.</title>
        <authorList>
            <person name="Whitman W."/>
        </authorList>
    </citation>
    <scope>NUCLEOTIDE SEQUENCE [LARGE SCALE GENOMIC DNA]</scope>
    <source>
        <strain evidence="1 2">CECT 7015</strain>
    </source>
</reference>
<accession>A0A839UFS0</accession>